<dbReference type="AlphaFoldDB" id="A0A7H1M7X7"/>
<dbReference type="KEGG" id="nmus:H7A79_0417"/>
<evidence type="ECO:0000313" key="3">
    <source>
        <dbReference type="Proteomes" id="UP000516412"/>
    </source>
</evidence>
<evidence type="ECO:0000256" key="1">
    <source>
        <dbReference type="SAM" id="Phobius"/>
    </source>
</evidence>
<feature type="transmembrane region" description="Helical" evidence="1">
    <location>
        <begin position="102"/>
        <end position="122"/>
    </location>
</feature>
<dbReference type="EMBL" id="CP060414">
    <property type="protein sequence ID" value="QNT57742.1"/>
    <property type="molecule type" value="Genomic_DNA"/>
</dbReference>
<feature type="transmembrane region" description="Helical" evidence="1">
    <location>
        <begin position="60"/>
        <end position="77"/>
    </location>
</feature>
<keyword evidence="1" id="KW-0812">Transmembrane</keyword>
<keyword evidence="1" id="KW-1133">Transmembrane helix</keyword>
<dbReference type="Proteomes" id="UP000516412">
    <property type="component" value="Chromosome"/>
</dbReference>
<protein>
    <submittedName>
        <fullName evidence="2">Membrane protein</fullName>
    </submittedName>
</protein>
<keyword evidence="3" id="KW-1185">Reference proteome</keyword>
<gene>
    <name evidence="2" type="ORF">H7A79_0417</name>
</gene>
<organism evidence="2 3">
    <name type="scientific">Neisseria musculi</name>
    <dbReference type="NCBI Taxonomy" id="1815583"/>
    <lineage>
        <taxon>Bacteria</taxon>
        <taxon>Pseudomonadati</taxon>
        <taxon>Pseudomonadota</taxon>
        <taxon>Betaproteobacteria</taxon>
        <taxon>Neisseriales</taxon>
        <taxon>Neisseriaceae</taxon>
        <taxon>Neisseria</taxon>
    </lineage>
</organism>
<keyword evidence="1" id="KW-0472">Membrane</keyword>
<feature type="transmembrane region" description="Helical" evidence="1">
    <location>
        <begin position="35"/>
        <end position="53"/>
    </location>
</feature>
<sequence length="136" mass="15342">MFKRPEELIVAVLAALWVVLAYLAADYLGAPAQTKLLISALTLICTALCFILWQRNLSRAVWPFFLGMLTACWWPYLDWMAVRDILVPGAESSAIIINKPWYAGWTFKTILAAAPVVLGYAVKWKLHSKHKHKAVD</sequence>
<reference evidence="2" key="1">
    <citation type="submission" date="2024-06" db="EMBL/GenBank/DDBJ databases">
        <title>Complete Genome Sequence of mouse commensal type strain Neisseria musculi.</title>
        <authorList>
            <person name="Thapa E."/>
            <person name="Aluvathingal J."/>
            <person name="Nadendla S."/>
            <person name="Mehta A."/>
            <person name="Tettelin H."/>
            <person name="Weyand N.J."/>
        </authorList>
    </citation>
    <scope>NUCLEOTIDE SEQUENCE</scope>
    <source>
        <strain evidence="2">NW831</strain>
    </source>
</reference>
<accession>A0A7H1M7X7</accession>
<dbReference type="RefSeq" id="WP_135034309.1">
    <property type="nucleotide sequence ID" value="NZ_CP060414.2"/>
</dbReference>
<proteinExistence type="predicted"/>
<evidence type="ECO:0000313" key="2">
    <source>
        <dbReference type="EMBL" id="QNT57742.1"/>
    </source>
</evidence>
<name>A0A7H1M7X7_9NEIS</name>